<dbReference type="RefSeq" id="WP_346045229.1">
    <property type="nucleotide sequence ID" value="NZ_BAAACP010000010.1"/>
</dbReference>
<sequence>MNNYLNKPIVTAGLIASMVSVVSIDTSMMPNSSRYYQCSEYSLGSNKHFSYNRNNFKKTNLQESTSISDEKFGIYDDQNQRYILKNSYDKSISDITNLFGEMTYLSKAGQEEYNSIVNNLFEDTDIQLF</sequence>
<protein>
    <submittedName>
        <fullName evidence="1">Uncharacterized protein</fullName>
    </submittedName>
</protein>
<dbReference type="Proteomes" id="UP001400965">
    <property type="component" value="Unassembled WGS sequence"/>
</dbReference>
<proteinExistence type="predicted"/>
<accession>A0ABN1M5H6</accession>
<keyword evidence="2" id="KW-1185">Reference proteome</keyword>
<comment type="caution">
    <text evidence="1">The sequence shown here is derived from an EMBL/GenBank/DDBJ whole genome shotgun (WGS) entry which is preliminary data.</text>
</comment>
<evidence type="ECO:0000313" key="1">
    <source>
        <dbReference type="EMBL" id="GAA0864568.1"/>
    </source>
</evidence>
<dbReference type="EMBL" id="BAAACP010000010">
    <property type="protein sequence ID" value="GAA0864568.1"/>
    <property type="molecule type" value="Genomic_DNA"/>
</dbReference>
<reference evidence="1 2" key="1">
    <citation type="journal article" date="2019" name="Int. J. Syst. Evol. Microbiol.">
        <title>The Global Catalogue of Microorganisms (GCM) 10K type strain sequencing project: providing services to taxonomists for standard genome sequencing and annotation.</title>
        <authorList>
            <consortium name="The Broad Institute Genomics Platform"/>
            <consortium name="The Broad Institute Genome Sequencing Center for Infectious Disease"/>
            <person name="Wu L."/>
            <person name="Ma J."/>
        </authorList>
    </citation>
    <scope>NUCLEOTIDE SEQUENCE [LARGE SCALE GENOMIC DNA]</scope>
    <source>
        <strain evidence="1 2">JCM 6486</strain>
    </source>
</reference>
<name>A0ABN1M5H6_9FIRM</name>
<evidence type="ECO:0000313" key="2">
    <source>
        <dbReference type="Proteomes" id="UP001400965"/>
    </source>
</evidence>
<organism evidence="1 2">
    <name type="scientific">Paraclostridium tenue</name>
    <dbReference type="NCBI Taxonomy" id="1737"/>
    <lineage>
        <taxon>Bacteria</taxon>
        <taxon>Bacillati</taxon>
        <taxon>Bacillota</taxon>
        <taxon>Clostridia</taxon>
        <taxon>Peptostreptococcales</taxon>
        <taxon>Peptostreptococcaceae</taxon>
        <taxon>Paraclostridium</taxon>
    </lineage>
</organism>
<gene>
    <name evidence="1" type="ORF">GCM10008917_18550</name>
</gene>